<dbReference type="RefSeq" id="WP_097441146.1">
    <property type="nucleotide sequence ID" value="NZ_KZ300477.1"/>
</dbReference>
<dbReference type="PANTHER" id="PTHR43343:SF3">
    <property type="entry name" value="PROTEASE DO-LIKE 8, CHLOROPLASTIC"/>
    <property type="match status" value="1"/>
</dbReference>
<evidence type="ECO:0008006" key="5">
    <source>
        <dbReference type="Google" id="ProtNLM"/>
    </source>
</evidence>
<dbReference type="InterPro" id="IPR036034">
    <property type="entry name" value="PDZ_sf"/>
</dbReference>
<accession>A0A2A4G2Y5</accession>
<dbReference type="InterPro" id="IPR051201">
    <property type="entry name" value="Chloro_Bact_Ser_Proteases"/>
</dbReference>
<reference evidence="3 4" key="1">
    <citation type="submission" date="2017-04" db="EMBL/GenBank/DDBJ databases">
        <title>A new member of the family Flavobacteriaceae isolated from ascidians.</title>
        <authorList>
            <person name="Chen L."/>
        </authorList>
    </citation>
    <scope>NUCLEOTIDE SEQUENCE [LARGE SCALE GENOMIC DNA]</scope>
    <source>
        <strain evidence="3 4">HQA918</strain>
    </source>
</reference>
<gene>
    <name evidence="3" type="ORF">B7P33_17340</name>
</gene>
<keyword evidence="1" id="KW-0645">Protease</keyword>
<name>A0A2A4G2Y5_9FLAO</name>
<dbReference type="SUPFAM" id="SSF50156">
    <property type="entry name" value="PDZ domain-like"/>
    <property type="match status" value="1"/>
</dbReference>
<dbReference type="InterPro" id="IPR009003">
    <property type="entry name" value="Peptidase_S1_PA"/>
</dbReference>
<dbReference type="Pfam" id="PF13365">
    <property type="entry name" value="Trypsin_2"/>
    <property type="match status" value="1"/>
</dbReference>
<dbReference type="Gene3D" id="2.40.10.120">
    <property type="match status" value="1"/>
</dbReference>
<evidence type="ECO:0000313" key="3">
    <source>
        <dbReference type="EMBL" id="PCE63037.1"/>
    </source>
</evidence>
<protein>
    <recommendedName>
        <fullName evidence="5">Trypsin</fullName>
    </recommendedName>
</protein>
<keyword evidence="2" id="KW-0378">Hydrolase</keyword>
<dbReference type="Gene3D" id="2.30.42.10">
    <property type="match status" value="1"/>
</dbReference>
<evidence type="ECO:0000256" key="1">
    <source>
        <dbReference type="ARBA" id="ARBA00022670"/>
    </source>
</evidence>
<dbReference type="PRINTS" id="PR00834">
    <property type="entry name" value="PROTEASES2C"/>
</dbReference>
<dbReference type="GO" id="GO:0004252">
    <property type="term" value="F:serine-type endopeptidase activity"/>
    <property type="evidence" value="ECO:0007669"/>
    <property type="project" value="InterPro"/>
</dbReference>
<organism evidence="3 4">
    <name type="scientific">Sediminicola luteus</name>
    <dbReference type="NCBI Taxonomy" id="319238"/>
    <lineage>
        <taxon>Bacteria</taxon>
        <taxon>Pseudomonadati</taxon>
        <taxon>Bacteroidota</taxon>
        <taxon>Flavobacteriia</taxon>
        <taxon>Flavobacteriales</taxon>
        <taxon>Flavobacteriaceae</taxon>
        <taxon>Sediminicola</taxon>
    </lineage>
</organism>
<dbReference type="GO" id="GO:0006508">
    <property type="term" value="P:proteolysis"/>
    <property type="evidence" value="ECO:0007669"/>
    <property type="project" value="UniProtKB-KW"/>
</dbReference>
<evidence type="ECO:0000256" key="2">
    <source>
        <dbReference type="ARBA" id="ARBA00022801"/>
    </source>
</evidence>
<dbReference type="InterPro" id="IPR001940">
    <property type="entry name" value="Peptidase_S1C"/>
</dbReference>
<proteinExistence type="predicted"/>
<keyword evidence="4" id="KW-1185">Reference proteome</keyword>
<sequence>MRRNFQQSISVLVTLCFIQWGFSQSLVKLFNEVNPAVVTIKTTQKKLNNNHQMSYQGGLGSGVVISADGEILTASHVVDQAEQISVKFHNGQEIPAKVLRSAPVADLALIKLGYVPDYLKVAKLGDSDKTKIGEQVFIIGAPFGLEHSLSAGYISARKAEKTRTSGFTVNEFFQTDAAINTGNSGGPMFNLKGEVIGISSYIISKSGGFQGLGFAATVNLAKELVINGNRRWTGIKGYLLDSKTAYLLNVPTGSGILVESVVDLSPGDFAGLQGGFEKVIMEGVEVILGGDIILGINGETITEETFERLARNTGEVSEKKSFTLQVLRGGAIEELTLNFQ</sequence>
<dbReference type="Proteomes" id="UP000219559">
    <property type="component" value="Unassembled WGS sequence"/>
</dbReference>
<dbReference type="SUPFAM" id="SSF50494">
    <property type="entry name" value="Trypsin-like serine proteases"/>
    <property type="match status" value="1"/>
</dbReference>
<evidence type="ECO:0000313" key="4">
    <source>
        <dbReference type="Proteomes" id="UP000219559"/>
    </source>
</evidence>
<dbReference type="EMBL" id="NBWU01000007">
    <property type="protein sequence ID" value="PCE63037.1"/>
    <property type="molecule type" value="Genomic_DNA"/>
</dbReference>
<dbReference type="PANTHER" id="PTHR43343">
    <property type="entry name" value="PEPTIDASE S12"/>
    <property type="match status" value="1"/>
</dbReference>
<dbReference type="AlphaFoldDB" id="A0A2A4G2Y5"/>
<comment type="caution">
    <text evidence="3">The sequence shown here is derived from an EMBL/GenBank/DDBJ whole genome shotgun (WGS) entry which is preliminary data.</text>
</comment>
<dbReference type="OrthoDB" id="9758917at2"/>